<organism evidence="2 3">
    <name type="scientific">Staphylococcus canis</name>
    <dbReference type="NCBI Taxonomy" id="2724942"/>
    <lineage>
        <taxon>Bacteria</taxon>
        <taxon>Bacillati</taxon>
        <taxon>Bacillota</taxon>
        <taxon>Bacilli</taxon>
        <taxon>Bacillales</taxon>
        <taxon>Staphylococcaceae</taxon>
        <taxon>Staphylococcus</taxon>
    </lineage>
</organism>
<feature type="transmembrane region" description="Helical" evidence="1">
    <location>
        <begin position="43"/>
        <end position="64"/>
    </location>
</feature>
<keyword evidence="3" id="KW-1185">Reference proteome</keyword>
<proteinExistence type="predicted"/>
<feature type="transmembrane region" description="Helical" evidence="1">
    <location>
        <begin position="76"/>
        <end position="98"/>
    </location>
</feature>
<name>A0ABS0TAA7_9STAP</name>
<comment type="caution">
    <text evidence="2">The sequence shown here is derived from an EMBL/GenBank/DDBJ whole genome shotgun (WGS) entry which is preliminary data.</text>
</comment>
<feature type="transmembrane region" description="Helical" evidence="1">
    <location>
        <begin position="20"/>
        <end position="38"/>
    </location>
</feature>
<evidence type="ECO:0000313" key="2">
    <source>
        <dbReference type="EMBL" id="MBI5975683.1"/>
    </source>
</evidence>
<dbReference type="Proteomes" id="UP000751852">
    <property type="component" value="Unassembled WGS sequence"/>
</dbReference>
<reference evidence="2 3" key="1">
    <citation type="submission" date="2020-04" db="EMBL/GenBank/DDBJ databases">
        <title>Staphylococcus species from domestic dog.</title>
        <authorList>
            <person name="Paterson G.K."/>
        </authorList>
    </citation>
    <scope>NUCLEOTIDE SEQUENCE [LARGE SCALE GENOMIC DNA]</scope>
    <source>
        <strain evidence="2 3">H16/1A</strain>
    </source>
</reference>
<keyword evidence="1" id="KW-1133">Transmembrane helix</keyword>
<keyword evidence="1" id="KW-0472">Membrane</keyword>
<protein>
    <submittedName>
        <fullName evidence="2">Uncharacterized protein</fullName>
    </submittedName>
</protein>
<evidence type="ECO:0000256" key="1">
    <source>
        <dbReference type="SAM" id="Phobius"/>
    </source>
</evidence>
<keyword evidence="1" id="KW-0812">Transmembrane</keyword>
<dbReference type="EMBL" id="JABANU010000023">
    <property type="protein sequence ID" value="MBI5975683.1"/>
    <property type="molecule type" value="Genomic_DNA"/>
</dbReference>
<gene>
    <name evidence="2" type="ORF">HHH54_08735</name>
</gene>
<dbReference type="RefSeq" id="WP_198618457.1">
    <property type="nucleotide sequence ID" value="NZ_JABANU010000023.1"/>
</dbReference>
<sequence length="110" mass="12651">MFRDMAFYMFGTELDTFIQYFVFELLIIVLIGTIVGILTKKLWIALLVIIGLNVIDIGILANFNASQGNGTFLGQFFLFLLAKFFPTFYEILFTTLLLNVPFFRRAFKLG</sequence>
<accession>A0ABS0TAA7</accession>
<evidence type="ECO:0000313" key="3">
    <source>
        <dbReference type="Proteomes" id="UP000751852"/>
    </source>
</evidence>